<accession>A0ABP7B0V6</accession>
<keyword evidence="2" id="KW-0677">Repeat</keyword>
<evidence type="ECO:0000256" key="3">
    <source>
        <dbReference type="PROSITE-ProRule" id="PRU00221"/>
    </source>
</evidence>
<dbReference type="PRINTS" id="PR00320">
    <property type="entry name" value="GPROTEINBRPT"/>
</dbReference>
<sequence>MGVGDEGGHRPPPAGPVPQFAHEVCPYQGLVPFETEKSELFFGRARATRNLLDRLAPRLAEHGSILLVSGASGVGKSSLLRAGLVPALAEGMLPVAGSRRWPRVLITPTSTPLRALAEGWARAFGGRAEAVYEHLRDDPGRTPPGMPAGTPSGTPGTDARLVLVVDQFEELFVLVADEGERQAFVTALHALAEGPPRAAVIIGVRADYWDRCAAYPQFAQAIQDGQVIVEPMAEADLRLAITGPAAAVGLELEPGLVETILDELRADRPARDRFETAALPLLSQALRNTWERRVEGRLTVRGYEESGRVRDSVRRTADEVLGRLTPEDRKATLRIFRRMTLITAGGRMARRRAGLAELHAAASAHSAQRRDRVAELLSAFAGQRLLTLHEDTAEIAHDALLTAWPTLRQWLEPDFTAQGVYDRLVEDAAEWAENHRDAAFLYRGARLLAVDDSRPRWERDPDSFPPPGPTVDGFVAASARAARRAGRRRALVMAGLAALTVVALVAAGVAVNAADEADLQRRRALSRQLVAQSEVVADPVTASLLAVAAWRIDPTPEARHRLLTAAAQPGRGSFTGGGGSVTDLQFTRDGTTVVTMSKDHAVRLWDTASRRQIGAPIVHPGPGCVGGAAAAISPDGRTLAVACFRTVLFWDVSTRRQADVPLEIKASAETLDSVRVLAFSPDGRTLAAGSYEGTVRLLDVAARRQIGDPLGRPDRKTGGRAVNALAFTPDGKRLVSAGADGTARLWDLSAYRQVGSTFSGHTDAVHDVSISPDGATLATASTDGTSRLWSLGTHRQLGAALREPDGRLGFYGIEFSPDGGRVVTAGADGFTRLWDVAGRQSVGPPLADKRVPVTRVAFSPDGRTLAAADDDGVVWLWDPVSHRQLGAAMPAMSAVAFSPDGKTLAAPGPAVAPASPVSDRAVRLWDVAGQRETGPRLDPGTSRGGFYDLRFAPDGRTLITAHIGGDVQRWDTATRGRIGPPVYADKERWQVEISPDGRTLAVHHSGSVGIWDVAGGRELGPRLAVAGPTGFATATAFSPDGSLLAVAGRDGTVRFFDVAGRRQVGAPLAAAVDGLPDDLAFSPDGKTLAGTAANGTVRLWDVAGRRQIGAALTGHTDFVLALAFSPDGRTLVTGSGDRTARVWDVRTQRQIGPPLTGHTGYVDEVAYSPDGTTVATVSTDRTARLWNVAIPADPAAAVCAAAGRSLTRAEWSRYVSGEEFQEVCG</sequence>
<comment type="caution">
    <text evidence="5">The sequence shown here is derived from an EMBL/GenBank/DDBJ whole genome shotgun (WGS) entry which is preliminary data.</text>
</comment>
<dbReference type="PANTHER" id="PTHR19879:SF9">
    <property type="entry name" value="TRANSCRIPTION INITIATION FACTOR TFIID SUBUNIT 5"/>
    <property type="match status" value="1"/>
</dbReference>
<dbReference type="RefSeq" id="WP_344872337.1">
    <property type="nucleotide sequence ID" value="NZ_BAAAZP010000007.1"/>
</dbReference>
<feature type="repeat" description="WD" evidence="3">
    <location>
        <begin position="813"/>
        <end position="836"/>
    </location>
</feature>
<protein>
    <recommendedName>
        <fullName evidence="4">Novel STAND NTPase 1 domain-containing protein</fullName>
    </recommendedName>
</protein>
<dbReference type="SUPFAM" id="SSF50998">
    <property type="entry name" value="Quinoprotein alcohol dehydrogenase-like"/>
    <property type="match status" value="2"/>
</dbReference>
<feature type="repeat" description="WD" evidence="3">
    <location>
        <begin position="574"/>
        <end position="615"/>
    </location>
</feature>
<dbReference type="InterPro" id="IPR049052">
    <property type="entry name" value="nSTAND1"/>
</dbReference>
<evidence type="ECO:0000256" key="2">
    <source>
        <dbReference type="ARBA" id="ARBA00022737"/>
    </source>
</evidence>
<dbReference type="PROSITE" id="PS50082">
    <property type="entry name" value="WD_REPEATS_2"/>
    <property type="match status" value="10"/>
</dbReference>
<evidence type="ECO:0000256" key="1">
    <source>
        <dbReference type="ARBA" id="ARBA00022574"/>
    </source>
</evidence>
<feature type="repeat" description="WD" evidence="3">
    <location>
        <begin position="672"/>
        <end position="708"/>
    </location>
</feature>
<dbReference type="InterPro" id="IPR001680">
    <property type="entry name" value="WD40_rpt"/>
</dbReference>
<dbReference type="CDD" id="cd00200">
    <property type="entry name" value="WD40"/>
    <property type="match status" value="2"/>
</dbReference>
<dbReference type="PROSITE" id="PS50294">
    <property type="entry name" value="WD_REPEATS_REGION"/>
    <property type="match status" value="6"/>
</dbReference>
<feature type="repeat" description="WD" evidence="3">
    <location>
        <begin position="722"/>
        <end position="756"/>
    </location>
</feature>
<dbReference type="InterPro" id="IPR019775">
    <property type="entry name" value="WD40_repeat_CS"/>
</dbReference>
<name>A0ABP7B0V6_9ACTN</name>
<evidence type="ECO:0000259" key="4">
    <source>
        <dbReference type="Pfam" id="PF20703"/>
    </source>
</evidence>
<reference evidence="6" key="1">
    <citation type="journal article" date="2019" name="Int. J. Syst. Evol. Microbiol.">
        <title>The Global Catalogue of Microorganisms (GCM) 10K type strain sequencing project: providing services to taxonomists for standard genome sequencing and annotation.</title>
        <authorList>
            <consortium name="The Broad Institute Genomics Platform"/>
            <consortium name="The Broad Institute Genome Sequencing Center for Infectious Disease"/>
            <person name="Wu L."/>
            <person name="Ma J."/>
        </authorList>
    </citation>
    <scope>NUCLEOTIDE SEQUENCE [LARGE SCALE GENOMIC DNA]</scope>
    <source>
        <strain evidence="6">JCM 16904</strain>
    </source>
</reference>
<feature type="repeat" description="WD" evidence="3">
    <location>
        <begin position="1112"/>
        <end position="1153"/>
    </location>
</feature>
<proteinExistence type="predicted"/>
<feature type="repeat" description="WD" evidence="3">
    <location>
        <begin position="1025"/>
        <end position="1066"/>
    </location>
</feature>
<dbReference type="InterPro" id="IPR020472">
    <property type="entry name" value="WD40_PAC1"/>
</dbReference>
<dbReference type="InterPro" id="IPR011047">
    <property type="entry name" value="Quinoprotein_ADH-like_sf"/>
</dbReference>
<dbReference type="Gene3D" id="2.130.10.10">
    <property type="entry name" value="YVTN repeat-like/Quinoprotein amine dehydrogenase"/>
    <property type="match status" value="5"/>
</dbReference>
<dbReference type="InterPro" id="IPR027417">
    <property type="entry name" value="P-loop_NTPase"/>
</dbReference>
<dbReference type="EMBL" id="BAAAZP010000007">
    <property type="protein sequence ID" value="GAA3644828.1"/>
    <property type="molecule type" value="Genomic_DNA"/>
</dbReference>
<keyword evidence="6" id="KW-1185">Reference proteome</keyword>
<feature type="repeat" description="WD" evidence="3">
    <location>
        <begin position="846"/>
        <end position="878"/>
    </location>
</feature>
<gene>
    <name evidence="5" type="ORF">GCM10022224_004220</name>
</gene>
<organism evidence="5 6">
    <name type="scientific">Nonomuraea antimicrobica</name>
    <dbReference type="NCBI Taxonomy" id="561173"/>
    <lineage>
        <taxon>Bacteria</taxon>
        <taxon>Bacillati</taxon>
        <taxon>Actinomycetota</taxon>
        <taxon>Actinomycetes</taxon>
        <taxon>Streptosporangiales</taxon>
        <taxon>Streptosporangiaceae</taxon>
        <taxon>Nonomuraea</taxon>
    </lineage>
</organism>
<evidence type="ECO:0000313" key="6">
    <source>
        <dbReference type="Proteomes" id="UP001500902"/>
    </source>
</evidence>
<dbReference type="Pfam" id="PF20703">
    <property type="entry name" value="nSTAND1"/>
    <property type="match status" value="1"/>
</dbReference>
<dbReference type="Pfam" id="PF00400">
    <property type="entry name" value="WD40"/>
    <property type="match status" value="10"/>
</dbReference>
<dbReference type="Proteomes" id="UP001500902">
    <property type="component" value="Unassembled WGS sequence"/>
</dbReference>
<evidence type="ECO:0000313" key="5">
    <source>
        <dbReference type="EMBL" id="GAA3644828.1"/>
    </source>
</evidence>
<keyword evidence="1 3" id="KW-0853">WD repeat</keyword>
<feature type="repeat" description="WD" evidence="3">
    <location>
        <begin position="758"/>
        <end position="799"/>
    </location>
</feature>
<feature type="repeat" description="WD" evidence="3">
    <location>
        <begin position="1079"/>
        <end position="1110"/>
    </location>
</feature>
<dbReference type="InterPro" id="IPR015943">
    <property type="entry name" value="WD40/YVTN_repeat-like_dom_sf"/>
</dbReference>
<dbReference type="SMART" id="SM00320">
    <property type="entry name" value="WD40"/>
    <property type="match status" value="12"/>
</dbReference>
<dbReference type="SUPFAM" id="SSF52540">
    <property type="entry name" value="P-loop containing nucleoside triphosphate hydrolases"/>
    <property type="match status" value="1"/>
</dbReference>
<feature type="domain" description="Novel STAND NTPase 1" evidence="4">
    <location>
        <begin position="26"/>
        <end position="438"/>
    </location>
</feature>
<feature type="repeat" description="WD" evidence="3">
    <location>
        <begin position="1155"/>
        <end position="1188"/>
    </location>
</feature>
<dbReference type="PROSITE" id="PS00678">
    <property type="entry name" value="WD_REPEATS_1"/>
    <property type="match status" value="5"/>
</dbReference>
<dbReference type="PANTHER" id="PTHR19879">
    <property type="entry name" value="TRANSCRIPTION INITIATION FACTOR TFIID"/>
    <property type="match status" value="1"/>
</dbReference>